<dbReference type="SMART" id="SM00326">
    <property type="entry name" value="SH3"/>
    <property type="match status" value="2"/>
</dbReference>
<feature type="domain" description="SH3" evidence="7">
    <location>
        <begin position="30"/>
        <end position="90"/>
    </location>
</feature>
<dbReference type="CDD" id="cd09941">
    <property type="entry name" value="SH2_Grb2_like"/>
    <property type="match status" value="1"/>
</dbReference>
<dbReference type="PROSITE" id="PS50001">
    <property type="entry name" value="SH2"/>
    <property type="match status" value="1"/>
</dbReference>
<comment type="caution">
    <text evidence="8">The sequence shown here is derived from an EMBL/GenBank/DDBJ whole genome shotgun (WGS) entry which is preliminary data.</text>
</comment>
<evidence type="ECO:0000256" key="3">
    <source>
        <dbReference type="ARBA" id="ARBA00022999"/>
    </source>
</evidence>
<keyword evidence="2" id="KW-0677">Repeat</keyword>
<dbReference type="InterPro" id="IPR043539">
    <property type="entry name" value="Grb2-like"/>
</dbReference>
<dbReference type="CDD" id="cd11805">
    <property type="entry name" value="SH3_GRB2_like_C"/>
    <property type="match status" value="1"/>
</dbReference>
<evidence type="ECO:0000259" key="6">
    <source>
        <dbReference type="PROSITE" id="PS50001"/>
    </source>
</evidence>
<keyword evidence="3 4" id="KW-0727">SH2 domain</keyword>
<dbReference type="PRINTS" id="PR00452">
    <property type="entry name" value="SH3DOMAIN"/>
</dbReference>
<evidence type="ECO:0000256" key="5">
    <source>
        <dbReference type="PROSITE-ProRule" id="PRU00192"/>
    </source>
</evidence>
<dbReference type="CDD" id="cd11804">
    <property type="entry name" value="SH3_GRB2_like_N"/>
    <property type="match status" value="1"/>
</dbReference>
<evidence type="ECO:0000313" key="8">
    <source>
        <dbReference type="EMBL" id="KRX18911.1"/>
    </source>
</evidence>
<gene>
    <name evidence="8" type="primary">sem-5</name>
    <name evidence="8" type="ORF">T07_14477</name>
</gene>
<dbReference type="PROSITE" id="PS50002">
    <property type="entry name" value="SH3"/>
    <property type="match status" value="2"/>
</dbReference>
<dbReference type="Pfam" id="PF00017">
    <property type="entry name" value="SH2"/>
    <property type="match status" value="1"/>
</dbReference>
<dbReference type="Pfam" id="PF07653">
    <property type="entry name" value="SH3_2"/>
    <property type="match status" value="1"/>
</dbReference>
<dbReference type="PRINTS" id="PR00401">
    <property type="entry name" value="SH2DOMAIN"/>
</dbReference>
<dbReference type="PRINTS" id="PR00499">
    <property type="entry name" value="P67PHOX"/>
</dbReference>
<dbReference type="OrthoDB" id="10255964at2759"/>
<name>A0A0V0RX04_9BILA</name>
<evidence type="ECO:0000313" key="9">
    <source>
        <dbReference type="Proteomes" id="UP000054630"/>
    </source>
</evidence>
<evidence type="ECO:0000256" key="2">
    <source>
        <dbReference type="ARBA" id="ARBA00022737"/>
    </source>
</evidence>
<dbReference type="Gene3D" id="2.30.30.40">
    <property type="entry name" value="SH3 Domains"/>
    <property type="match status" value="2"/>
</dbReference>
<feature type="domain" description="SH3" evidence="7">
    <location>
        <begin position="185"/>
        <end position="244"/>
    </location>
</feature>
<dbReference type="InterPro" id="IPR000980">
    <property type="entry name" value="SH2"/>
</dbReference>
<dbReference type="AlphaFoldDB" id="A0A0V0RX04"/>
<protein>
    <submittedName>
        <fullName evidence="8">Sex muscle abnormal protein 5</fullName>
    </submittedName>
</protein>
<dbReference type="Gene3D" id="3.30.505.10">
    <property type="entry name" value="SH2 domain"/>
    <property type="match status" value="1"/>
</dbReference>
<dbReference type="Pfam" id="PF00018">
    <property type="entry name" value="SH3_1"/>
    <property type="match status" value="1"/>
</dbReference>
<accession>A0A0V0RX04</accession>
<dbReference type="Proteomes" id="UP000054630">
    <property type="component" value="Unassembled WGS sequence"/>
</dbReference>
<sequence length="245" mass="28218">LVYFLCTLLRQSSRRLAICDLSLNAIERINSVMEAEAEHDFQATAIDELSFKKGNILKVLNKDEDPNWYRAELDGKEGYIPSNYIKMRDHRWYFGRICRADAEAMLKRQPHDGAFLVRESESCPGDFSLSVKFQDAVQHFKVLRDSCGKYFLWVVKFNSLNELVTYHRTASVSRTSSILLRDVEPETCLVQAMFDFTPQEEGELEFKRGDIITATDKSDDNWWEGILNGKSGIFPATYVCPYSPQ</sequence>
<feature type="non-terminal residue" evidence="8">
    <location>
        <position position="1"/>
    </location>
</feature>
<dbReference type="SUPFAM" id="SSF55550">
    <property type="entry name" value="SH2 domain"/>
    <property type="match status" value="1"/>
</dbReference>
<feature type="domain" description="SH2" evidence="6">
    <location>
        <begin position="92"/>
        <end position="183"/>
    </location>
</feature>
<evidence type="ECO:0000256" key="4">
    <source>
        <dbReference type="PROSITE-ProRule" id="PRU00191"/>
    </source>
</evidence>
<dbReference type="InterPro" id="IPR001452">
    <property type="entry name" value="SH3_domain"/>
</dbReference>
<proteinExistence type="predicted"/>
<evidence type="ECO:0000256" key="1">
    <source>
        <dbReference type="ARBA" id="ARBA00022443"/>
    </source>
</evidence>
<dbReference type="FunFam" id="3.30.505.10:FF:000022">
    <property type="entry name" value="Growth factor receptor-bound protein 2"/>
    <property type="match status" value="1"/>
</dbReference>
<dbReference type="EMBL" id="JYDL01000066">
    <property type="protein sequence ID" value="KRX18911.1"/>
    <property type="molecule type" value="Genomic_DNA"/>
</dbReference>
<evidence type="ECO:0000259" key="7">
    <source>
        <dbReference type="PROSITE" id="PS50002"/>
    </source>
</evidence>
<dbReference type="SUPFAM" id="SSF50044">
    <property type="entry name" value="SH3-domain"/>
    <property type="match status" value="2"/>
</dbReference>
<dbReference type="InterPro" id="IPR036860">
    <property type="entry name" value="SH2_dom_sf"/>
</dbReference>
<dbReference type="STRING" id="6336.A0A0V0RX04"/>
<keyword evidence="9" id="KW-1185">Reference proteome</keyword>
<reference evidence="8 9" key="1">
    <citation type="submission" date="2015-01" db="EMBL/GenBank/DDBJ databases">
        <title>Evolution of Trichinella species and genotypes.</title>
        <authorList>
            <person name="Korhonen P.K."/>
            <person name="Edoardo P."/>
            <person name="Giuseppe L.R."/>
            <person name="Gasser R.B."/>
        </authorList>
    </citation>
    <scope>NUCLEOTIDE SEQUENCE [LARGE SCALE GENOMIC DNA]</scope>
    <source>
        <strain evidence="8">ISS37</strain>
    </source>
</reference>
<dbReference type="InterPro" id="IPR036028">
    <property type="entry name" value="SH3-like_dom_sf"/>
</dbReference>
<dbReference type="PANTHER" id="PTHR46037">
    <property type="entry name" value="PROTEIN ENHANCER OF SEVENLESS 2B"/>
    <property type="match status" value="1"/>
</dbReference>
<dbReference type="SMART" id="SM00252">
    <property type="entry name" value="SH2"/>
    <property type="match status" value="1"/>
</dbReference>
<keyword evidence="1 5" id="KW-0728">SH3 domain</keyword>
<organism evidence="8 9">
    <name type="scientific">Trichinella nelsoni</name>
    <dbReference type="NCBI Taxonomy" id="6336"/>
    <lineage>
        <taxon>Eukaryota</taxon>
        <taxon>Metazoa</taxon>
        <taxon>Ecdysozoa</taxon>
        <taxon>Nematoda</taxon>
        <taxon>Enoplea</taxon>
        <taxon>Dorylaimia</taxon>
        <taxon>Trichinellida</taxon>
        <taxon>Trichinellidae</taxon>
        <taxon>Trichinella</taxon>
    </lineage>
</organism>